<gene>
    <name evidence="3" type="ORF">E4K65_38980</name>
</gene>
<feature type="transmembrane region" description="Helical" evidence="1">
    <location>
        <begin position="140"/>
        <end position="156"/>
    </location>
</feature>
<feature type="domain" description="GYF" evidence="2">
    <location>
        <begin position="4"/>
        <end position="53"/>
    </location>
</feature>
<reference evidence="3 4" key="1">
    <citation type="submission" date="2019-03" db="EMBL/GenBank/DDBJ databases">
        <title>Bradyrhizobium diversity isolated from nodules of Chamaecrista fasciculata.</title>
        <authorList>
            <person name="Klepa M.S."/>
            <person name="Urquiaga M.O."/>
            <person name="Hungria M."/>
            <person name="Delamuta J.R."/>
        </authorList>
    </citation>
    <scope>NUCLEOTIDE SEQUENCE [LARGE SCALE GENOMIC DNA]</scope>
    <source>
        <strain evidence="3 4">CNPSo 3448</strain>
    </source>
</reference>
<organism evidence="3 4">
    <name type="scientific">Bradyrhizobium niftali</name>
    <dbReference type="NCBI Taxonomy" id="2560055"/>
    <lineage>
        <taxon>Bacteria</taxon>
        <taxon>Pseudomonadati</taxon>
        <taxon>Pseudomonadota</taxon>
        <taxon>Alphaproteobacteria</taxon>
        <taxon>Hyphomicrobiales</taxon>
        <taxon>Nitrobacteraceae</taxon>
        <taxon>Bradyrhizobium</taxon>
    </lineage>
</organism>
<accession>A0A4Y9LCI0</accession>
<dbReference type="AlphaFoldDB" id="A0A4Y9LCI0"/>
<feature type="transmembrane region" description="Helical" evidence="1">
    <location>
        <begin position="203"/>
        <end position="230"/>
    </location>
</feature>
<dbReference type="OrthoDB" id="198456at2"/>
<name>A0A4Y9LCI0_9BRAD</name>
<keyword evidence="1" id="KW-0812">Transmembrane</keyword>
<comment type="caution">
    <text evidence="3">The sequence shown here is derived from an EMBL/GenBank/DDBJ whole genome shotgun (WGS) entry which is preliminary data.</text>
</comment>
<keyword evidence="1" id="KW-0472">Membrane</keyword>
<keyword evidence="1" id="KW-1133">Transmembrane helix</keyword>
<dbReference type="Proteomes" id="UP000297966">
    <property type="component" value="Unassembled WGS sequence"/>
</dbReference>
<protein>
    <submittedName>
        <fullName evidence="3">DUF4339 domain-containing protein</fullName>
    </submittedName>
</protein>
<proteinExistence type="predicted"/>
<dbReference type="InterPro" id="IPR025640">
    <property type="entry name" value="GYF_2"/>
</dbReference>
<feature type="transmembrane region" description="Helical" evidence="1">
    <location>
        <begin position="251"/>
        <end position="272"/>
    </location>
</feature>
<evidence type="ECO:0000313" key="3">
    <source>
        <dbReference type="EMBL" id="TFV40407.1"/>
    </source>
</evidence>
<dbReference type="EMBL" id="SPQT01000033">
    <property type="protein sequence ID" value="TFV40407.1"/>
    <property type="molecule type" value="Genomic_DNA"/>
</dbReference>
<dbReference type="RefSeq" id="WP_135178618.1">
    <property type="nucleotide sequence ID" value="NZ_SPQT01000033.1"/>
</dbReference>
<evidence type="ECO:0000256" key="1">
    <source>
        <dbReference type="SAM" id="Phobius"/>
    </source>
</evidence>
<feature type="transmembrane region" description="Helical" evidence="1">
    <location>
        <begin position="97"/>
        <end position="120"/>
    </location>
</feature>
<keyword evidence="4" id="KW-1185">Reference proteome</keyword>
<sequence length="295" mass="32250">MASWFYASEGKQQGPFPDGQFRDLIAQGVVRPDTLVWTEGMAGWQKAAEIPGLVGGGAPPMIPAGGPPMMGGGGYGGAAGGSLTADFSAFGLLGRSIVFVIGILLVIPAPWVTVWFYKYITSHIQVPGRPNFGFAGQPMDIWWALMANALLTYAGATGISFAPLLAVIANAFLAWVILRWIVANLTSNGERLPLSFQGSAIGYVGWYLLMMISTITIIGWAWVIAFWMRWNCRNIEGTRREVAFNGSGWQILWRSVVFSLACSLLIPIPWMLRWYGRWFVSQFALVDRGAAARAY</sequence>
<dbReference type="Pfam" id="PF14237">
    <property type="entry name" value="GYF_2"/>
    <property type="match status" value="1"/>
</dbReference>
<evidence type="ECO:0000313" key="4">
    <source>
        <dbReference type="Proteomes" id="UP000297966"/>
    </source>
</evidence>
<feature type="transmembrane region" description="Helical" evidence="1">
    <location>
        <begin position="163"/>
        <end position="183"/>
    </location>
</feature>
<evidence type="ECO:0000259" key="2">
    <source>
        <dbReference type="Pfam" id="PF14237"/>
    </source>
</evidence>